<sequence>MPIDKTLLSGSTTMLILRLLEDRDMYGYQMIEELSKRSNDTFNLKAGTLYPLLHSLEQQGMVTSYDKNADGARMRKYYSITKKGRKLLADKKAEWQNYFTAVNHVLQGGAGLATSY</sequence>
<gene>
    <name evidence="2" type="ORF">CDQ84_16160</name>
</gene>
<organism evidence="2 3">
    <name type="scientific">Clostridium thermosuccinogenes</name>
    <dbReference type="NCBI Taxonomy" id="84032"/>
    <lineage>
        <taxon>Bacteria</taxon>
        <taxon>Bacillati</taxon>
        <taxon>Bacillota</taxon>
        <taxon>Clostridia</taxon>
        <taxon>Eubacteriales</taxon>
        <taxon>Clostridiaceae</taxon>
        <taxon>Clostridium</taxon>
    </lineage>
</organism>
<evidence type="ECO:0000259" key="1">
    <source>
        <dbReference type="Pfam" id="PF03551"/>
    </source>
</evidence>
<proteinExistence type="predicted"/>
<dbReference type="OrthoDB" id="9808017at2"/>
<dbReference type="Proteomes" id="UP000236151">
    <property type="component" value="Unassembled WGS sequence"/>
</dbReference>
<feature type="domain" description="Transcription regulator PadR N-terminal" evidence="1">
    <location>
        <begin position="16"/>
        <end position="89"/>
    </location>
</feature>
<dbReference type="RefSeq" id="WP_103082775.1">
    <property type="nucleotide sequence ID" value="NZ_CP021850.1"/>
</dbReference>
<comment type="caution">
    <text evidence="2">The sequence shown here is derived from an EMBL/GenBank/DDBJ whole genome shotgun (WGS) entry which is preliminary data.</text>
</comment>
<dbReference type="SUPFAM" id="SSF46785">
    <property type="entry name" value="Winged helix' DNA-binding domain"/>
    <property type="match status" value="1"/>
</dbReference>
<evidence type="ECO:0000313" key="2">
    <source>
        <dbReference type="EMBL" id="PNT95896.1"/>
    </source>
</evidence>
<dbReference type="InterPro" id="IPR005149">
    <property type="entry name" value="Tscrpt_reg_PadR_N"/>
</dbReference>
<accession>A0A2K2F7T6</accession>
<dbReference type="Gene3D" id="1.10.10.10">
    <property type="entry name" value="Winged helix-like DNA-binding domain superfamily/Winged helix DNA-binding domain"/>
    <property type="match status" value="1"/>
</dbReference>
<reference evidence="2 3" key="1">
    <citation type="submission" date="2017-06" db="EMBL/GenBank/DDBJ databases">
        <title>Investigating the central metabolism of Clostridium thermosuccinogenes.</title>
        <authorList>
            <person name="Koendjbiharie J.G."/>
            <person name="van Kranenburg R."/>
        </authorList>
    </citation>
    <scope>NUCLEOTIDE SEQUENCE [LARGE SCALE GENOMIC DNA]</scope>
    <source>
        <strain evidence="2 3">DSM 5806</strain>
    </source>
</reference>
<protein>
    <submittedName>
        <fullName evidence="2">PadR family transcriptional regulator</fullName>
    </submittedName>
</protein>
<dbReference type="KEGG" id="cthd:CDO33_02225"/>
<dbReference type="EMBL" id="NIOJ01000057">
    <property type="protein sequence ID" value="PNT95896.1"/>
    <property type="molecule type" value="Genomic_DNA"/>
</dbReference>
<evidence type="ECO:0000313" key="3">
    <source>
        <dbReference type="Proteomes" id="UP000236151"/>
    </source>
</evidence>
<dbReference type="InterPro" id="IPR036390">
    <property type="entry name" value="WH_DNA-bd_sf"/>
</dbReference>
<name>A0A2K2F7T6_9CLOT</name>
<keyword evidence="3" id="KW-1185">Reference proteome</keyword>
<dbReference type="PANTHER" id="PTHR43252:SF7">
    <property type="entry name" value="TRANSCRIPTIONAL REGULATOR YQJI"/>
    <property type="match status" value="1"/>
</dbReference>
<dbReference type="Pfam" id="PF03551">
    <property type="entry name" value="PadR"/>
    <property type="match status" value="1"/>
</dbReference>
<dbReference type="AlphaFoldDB" id="A0A2K2F7T6"/>
<dbReference type="InterPro" id="IPR036388">
    <property type="entry name" value="WH-like_DNA-bd_sf"/>
</dbReference>
<dbReference type="PANTHER" id="PTHR43252">
    <property type="entry name" value="TRANSCRIPTIONAL REGULATOR YQJI"/>
    <property type="match status" value="1"/>
</dbReference>